<dbReference type="PANTHER" id="PTHR21568">
    <property type="entry name" value="TRNA PSEUDOURIDINE SYNTHASE PUS10"/>
    <property type="match status" value="1"/>
</dbReference>
<dbReference type="SUPFAM" id="SSF55120">
    <property type="entry name" value="Pseudouridine synthase"/>
    <property type="match status" value="1"/>
</dbReference>
<dbReference type="FunFam" id="3.30.70.3190:FF:000001">
    <property type="entry name" value="tRNA pseudouridine synthase Pus10"/>
    <property type="match status" value="1"/>
</dbReference>
<dbReference type="Pfam" id="PF21238">
    <property type="entry name" value="Pus10_C"/>
    <property type="match status" value="1"/>
</dbReference>
<accession>A0A0A9XA35</accession>
<dbReference type="Gene3D" id="3.30.70.2510">
    <property type="match status" value="1"/>
</dbReference>
<evidence type="ECO:0000259" key="8">
    <source>
        <dbReference type="Pfam" id="PF21237"/>
    </source>
</evidence>
<dbReference type="PANTHER" id="PTHR21568:SF0">
    <property type="entry name" value="TRNA PSEUDOURIDINE SYNTHASE PUS10"/>
    <property type="match status" value="1"/>
</dbReference>
<dbReference type="GO" id="GO:0160148">
    <property type="term" value="F:tRNA pseudouridine(55) synthase activity"/>
    <property type="evidence" value="ECO:0007669"/>
    <property type="project" value="UniProtKB-EC"/>
</dbReference>
<dbReference type="FunFam" id="3.30.70.2510:FF:000001">
    <property type="entry name" value="tRNA pseudouridine synthase Pus10"/>
    <property type="match status" value="1"/>
</dbReference>
<dbReference type="EMBL" id="GBHO01029639">
    <property type="protein sequence ID" value="JAG13965.1"/>
    <property type="molecule type" value="Transcribed_RNA"/>
</dbReference>
<dbReference type="Gene3D" id="3.30.70.3190">
    <property type="match status" value="1"/>
</dbReference>
<dbReference type="InterPro" id="IPR020103">
    <property type="entry name" value="PsdUridine_synth_cat_dom_sf"/>
</dbReference>
<evidence type="ECO:0000256" key="7">
    <source>
        <dbReference type="ARBA" id="ARBA00083669"/>
    </source>
</evidence>
<evidence type="ECO:0000256" key="1">
    <source>
        <dbReference type="ARBA" id="ARBA00009652"/>
    </source>
</evidence>
<dbReference type="InterPro" id="IPR048741">
    <property type="entry name" value="Pus10-like_C"/>
</dbReference>
<feature type="domain" description="Pus10-like C-terminal" evidence="9">
    <location>
        <begin position="256"/>
        <end position="488"/>
    </location>
</feature>
<keyword evidence="3" id="KW-0819">tRNA processing</keyword>
<evidence type="ECO:0000256" key="2">
    <source>
        <dbReference type="ARBA" id="ARBA00012787"/>
    </source>
</evidence>
<dbReference type="GO" id="GO:0003723">
    <property type="term" value="F:RNA binding"/>
    <property type="evidence" value="ECO:0007669"/>
    <property type="project" value="InterPro"/>
</dbReference>
<organism evidence="10">
    <name type="scientific">Lygus hesperus</name>
    <name type="common">Western plant bug</name>
    <dbReference type="NCBI Taxonomy" id="30085"/>
    <lineage>
        <taxon>Eukaryota</taxon>
        <taxon>Metazoa</taxon>
        <taxon>Ecdysozoa</taxon>
        <taxon>Arthropoda</taxon>
        <taxon>Hexapoda</taxon>
        <taxon>Insecta</taxon>
        <taxon>Pterygota</taxon>
        <taxon>Neoptera</taxon>
        <taxon>Paraneoptera</taxon>
        <taxon>Hemiptera</taxon>
        <taxon>Heteroptera</taxon>
        <taxon>Panheteroptera</taxon>
        <taxon>Cimicomorpha</taxon>
        <taxon>Miridae</taxon>
        <taxon>Mirini</taxon>
        <taxon>Lygus</taxon>
    </lineage>
</organism>
<dbReference type="EC" id="5.4.99.25" evidence="2"/>
<evidence type="ECO:0000256" key="6">
    <source>
        <dbReference type="ARBA" id="ARBA00079393"/>
    </source>
</evidence>
<reference evidence="10" key="1">
    <citation type="journal article" date="2014" name="PLoS ONE">
        <title>Transcriptome-Based Identification of ABC Transporters in the Western Tarnished Plant Bug Lygus hesperus.</title>
        <authorList>
            <person name="Hull J.J."/>
            <person name="Chaney K."/>
            <person name="Geib S.M."/>
            <person name="Fabrick J.A."/>
            <person name="Brent C.S."/>
            <person name="Walsh D."/>
            <person name="Lavine L.C."/>
        </authorList>
    </citation>
    <scope>NUCLEOTIDE SEQUENCE</scope>
</reference>
<dbReference type="InterPro" id="IPR039894">
    <property type="entry name" value="Pus10-like"/>
</dbReference>
<gene>
    <name evidence="10" type="primary">PUS10</name>
    <name evidence="10" type="ORF">CM83_76034</name>
</gene>
<evidence type="ECO:0000259" key="9">
    <source>
        <dbReference type="Pfam" id="PF21238"/>
    </source>
</evidence>
<reference evidence="10" key="2">
    <citation type="submission" date="2014-07" db="EMBL/GenBank/DDBJ databases">
        <authorList>
            <person name="Hull J."/>
        </authorList>
    </citation>
    <scope>NUCLEOTIDE SEQUENCE</scope>
</reference>
<evidence type="ECO:0000313" key="10">
    <source>
        <dbReference type="EMBL" id="JAG13965.1"/>
    </source>
</evidence>
<feature type="domain" description="Pus10 N-terminal eukaryotes" evidence="8">
    <location>
        <begin position="74"/>
        <end position="246"/>
    </location>
</feature>
<keyword evidence="4" id="KW-0413">Isomerase</keyword>
<dbReference type="AlphaFoldDB" id="A0A0A9XA35"/>
<dbReference type="GO" id="GO:0031119">
    <property type="term" value="P:tRNA pseudouridine synthesis"/>
    <property type="evidence" value="ECO:0007669"/>
    <property type="project" value="TreeGrafter"/>
</dbReference>
<proteinExistence type="inferred from homology"/>
<name>A0A0A9XA35_LYGHE</name>
<comment type="similarity">
    <text evidence="1">Belongs to the pseudouridine synthase Pus10 family.</text>
</comment>
<evidence type="ECO:0000256" key="4">
    <source>
        <dbReference type="ARBA" id="ARBA00023235"/>
    </source>
</evidence>
<evidence type="ECO:0000256" key="5">
    <source>
        <dbReference type="ARBA" id="ARBA00075270"/>
    </source>
</evidence>
<sequence length="507" mass="56788">MSPSESTIHQEVYKHFVDVGCCRTCCLRILGNRDKSSYKSVDESLKELGVQNDGGANEKDEDSHSNKLVKPNPCVGCLGLLQKPYSDSLINEIIRGANISEYDAKTFNVSMNLPSCYLLRSEALLVELRKHFPAFYEKNFDGQALLSLKDAFKACFGHQLGDTLSLTLDLSSGFVIDVEFRYDDDQEECKPLCSLRPDIFTRHYVRKNGYTKNRIESILDTLDCDEFSKTFQVPPLIPSQVIKIVKVTLARESTNVAGRYNKYCRDLPQTPWLLNGERKMESSVEELISGPIVALLRGTSSKFASSGREDVDVRSLGRGRPFNVEVLMPKVAALQFDQLRALEKEITEKSEGKLKVRDLQIVARESLVTLKQGEEEKTKEYTALCFCPDGIPDTLEGAVARAPLVLDQSTPIRVLHRRPVAVRQKEILEMSVTRLEGDARKFILNLKTQAGTYIKEFIHGDFGRTKPSFGDLLGGAKVDILALDVTDIALDWPPRVSCDDVKSNGKH</sequence>
<protein>
    <recommendedName>
        <fullName evidence="2">tRNA pseudouridine(55) synthase</fullName>
        <ecNumber evidence="2">5.4.99.25</ecNumber>
    </recommendedName>
    <alternativeName>
        <fullName evidence="7">tRNA pseudouridine 55 synthase</fullName>
    </alternativeName>
    <alternativeName>
        <fullName evidence="5">tRNA pseudouridylate synthase</fullName>
    </alternativeName>
    <alternativeName>
        <fullName evidence="6">tRNA-uridine isomerase</fullName>
    </alternativeName>
</protein>
<dbReference type="Pfam" id="PF21237">
    <property type="entry name" value="Pus10_N_euk"/>
    <property type="match status" value="1"/>
</dbReference>
<evidence type="ECO:0000256" key="3">
    <source>
        <dbReference type="ARBA" id="ARBA00022694"/>
    </source>
</evidence>
<dbReference type="InterPro" id="IPR048742">
    <property type="entry name" value="Pus10_N_euk"/>
</dbReference>